<organism evidence="2 3">
    <name type="scientific">Zestomonas insulae</name>
    <dbReference type="NCBI Taxonomy" id="2809017"/>
    <lineage>
        <taxon>Bacteria</taxon>
        <taxon>Pseudomonadati</taxon>
        <taxon>Pseudomonadota</taxon>
        <taxon>Gammaproteobacteria</taxon>
        <taxon>Pseudomonadales</taxon>
        <taxon>Pseudomonadaceae</taxon>
        <taxon>Zestomonas</taxon>
    </lineage>
</organism>
<evidence type="ECO:0000313" key="2">
    <source>
        <dbReference type="EMBL" id="MBM7062893.1"/>
    </source>
</evidence>
<protein>
    <recommendedName>
        <fullName evidence="4">Transmembrane protein</fullName>
    </recommendedName>
</protein>
<proteinExistence type="predicted"/>
<feature type="transmembrane region" description="Helical" evidence="1">
    <location>
        <begin position="22"/>
        <end position="50"/>
    </location>
</feature>
<feature type="transmembrane region" description="Helical" evidence="1">
    <location>
        <begin position="293"/>
        <end position="314"/>
    </location>
</feature>
<dbReference type="EMBL" id="JAFEUP010000006">
    <property type="protein sequence ID" value="MBM7062893.1"/>
    <property type="molecule type" value="Genomic_DNA"/>
</dbReference>
<keyword evidence="3" id="KW-1185">Reference proteome</keyword>
<sequence>MVTETWVSQTAPPDGERAASAVSWGAVIAGAVAAASLSLVLLILGTGLGLSSVSPWSHAGVSAGTLGMSTIVWITLTQLLAAGAGGYLAGRLRTRWVAVHGDEVYFRDTAHGFLAWGLATLLTATLLASAVGAVLSAGAQAGGAIAGGTGTAALAAGGGVAASAAGKQTDDAQGSGQPLAYFVDSLFRRTPEAPPLAPPMSPIPPASTPEQADARTLTEVTRIYANSLGSGTLPPEDVKYLGQLVAQRTGLSQQDAEKRVADNYLALQTKLQQAETAARDAADKARKASAYTALWLVVSLLVGAFIASFAATLGGRQRDA</sequence>
<evidence type="ECO:0008006" key="4">
    <source>
        <dbReference type="Google" id="ProtNLM"/>
    </source>
</evidence>
<evidence type="ECO:0000256" key="1">
    <source>
        <dbReference type="SAM" id="Phobius"/>
    </source>
</evidence>
<dbReference type="Proteomes" id="UP000717995">
    <property type="component" value="Unassembled WGS sequence"/>
</dbReference>
<accession>A0ABS2IJN0</accession>
<feature type="transmembrane region" description="Helical" evidence="1">
    <location>
        <begin position="110"/>
        <end position="135"/>
    </location>
</feature>
<reference evidence="2 3" key="1">
    <citation type="submission" date="2021-02" db="EMBL/GenBank/DDBJ databases">
        <authorList>
            <person name="Lee D.-H."/>
        </authorList>
    </citation>
    <scope>NUCLEOTIDE SEQUENCE [LARGE SCALE GENOMIC DNA]</scope>
    <source>
        <strain evidence="2 3">UL073</strain>
    </source>
</reference>
<name>A0ABS2IJN0_9GAMM</name>
<keyword evidence="1" id="KW-0812">Transmembrane</keyword>
<comment type="caution">
    <text evidence="2">The sequence shown here is derived from an EMBL/GenBank/DDBJ whole genome shotgun (WGS) entry which is preliminary data.</text>
</comment>
<keyword evidence="1" id="KW-0472">Membrane</keyword>
<keyword evidence="1" id="KW-1133">Transmembrane helix</keyword>
<feature type="transmembrane region" description="Helical" evidence="1">
    <location>
        <begin position="71"/>
        <end position="90"/>
    </location>
</feature>
<gene>
    <name evidence="2" type="ORF">JQX08_19430</name>
</gene>
<evidence type="ECO:0000313" key="3">
    <source>
        <dbReference type="Proteomes" id="UP000717995"/>
    </source>
</evidence>